<dbReference type="PROSITE" id="PS51192">
    <property type="entry name" value="HELICASE_ATP_BIND_1"/>
    <property type="match status" value="1"/>
</dbReference>
<protein>
    <submittedName>
        <fullName evidence="6">DEAD/DEAH box helicase</fullName>
    </submittedName>
</protein>
<feature type="domain" description="Helicase C-terminal" evidence="5">
    <location>
        <begin position="862"/>
        <end position="1020"/>
    </location>
</feature>
<name>A0A5C5SCZ1_9STRE</name>
<dbReference type="InterPro" id="IPR038718">
    <property type="entry name" value="SNF2-like_sf"/>
</dbReference>
<evidence type="ECO:0000259" key="5">
    <source>
        <dbReference type="PROSITE" id="PS51194"/>
    </source>
</evidence>
<keyword evidence="2" id="KW-0863">Zinc-finger</keyword>
<evidence type="ECO:0000259" key="3">
    <source>
        <dbReference type="PROSITE" id="PS50966"/>
    </source>
</evidence>
<dbReference type="Proteomes" id="UP000317430">
    <property type="component" value="Unassembled WGS sequence"/>
</dbReference>
<dbReference type="Gene3D" id="3.40.50.10810">
    <property type="entry name" value="Tandem AAA-ATPase domain"/>
    <property type="match status" value="1"/>
</dbReference>
<evidence type="ECO:0000313" key="7">
    <source>
        <dbReference type="Proteomes" id="UP000317430"/>
    </source>
</evidence>
<dbReference type="GO" id="GO:0008270">
    <property type="term" value="F:zinc ion binding"/>
    <property type="evidence" value="ECO:0007669"/>
    <property type="project" value="UniProtKB-KW"/>
</dbReference>
<evidence type="ECO:0000256" key="1">
    <source>
        <dbReference type="ARBA" id="ARBA00022801"/>
    </source>
</evidence>
<keyword evidence="6" id="KW-0347">Helicase</keyword>
<dbReference type="Pfam" id="PF00271">
    <property type="entry name" value="Helicase_C"/>
    <property type="match status" value="1"/>
</dbReference>
<dbReference type="AlphaFoldDB" id="A0A5C5SCZ1"/>
<evidence type="ECO:0000313" key="6">
    <source>
        <dbReference type="EMBL" id="TWS98152.1"/>
    </source>
</evidence>
<keyword evidence="6" id="KW-0067">ATP-binding</keyword>
<dbReference type="OrthoDB" id="9760715at2"/>
<dbReference type="Pfam" id="PF00176">
    <property type="entry name" value="SNF2-rel_dom"/>
    <property type="match status" value="1"/>
</dbReference>
<dbReference type="InterPro" id="IPR001650">
    <property type="entry name" value="Helicase_C-like"/>
</dbReference>
<dbReference type="InterPro" id="IPR013663">
    <property type="entry name" value="Helicase_SWF/SNF/SWI_bac"/>
</dbReference>
<dbReference type="InterPro" id="IPR014001">
    <property type="entry name" value="Helicase_ATP-bd"/>
</dbReference>
<sequence length="1026" mass="117035">MGRMIPGRVRNEGIALYDQGLVIFLDEKDELIEAQVAGIAICYSFNDHLVHCACQSFAEKDYCVHLAAVEHALNKDNRFKNRQAMAAQSNLKAERTKSFGSLFLEGLASNQDRTTTYRLSVQGQFSPYASDIWWTLKINRLPDQRTYIIRDIRAFLTTVKKETGYQINKQYFEPLSLLKFDQPSQALIRFLWRMLPKGNQSITAVFLPNQGRHLSLFGGFFEEGLGLFQNLHEFRFEDGETLYEKLECRELSPDQPLYSFDIVEKGQQIELLILEKSQELFFDHDYLWFEGVFYRLTVQQSRLVGALRSLPLEDDGSRRLTFNLEDKAQLAAVLPEFQLLGQVNAPLDFMVKDFVPQFDVDLLADGRLLLSLTFDYGEHLVRSRQDLSALPYTSHFQHEEEVFQTLLAHGFQGDFQAHHVPLTSKNIYDFFAKTVPSLEALGTVRLSQDIWALRAVSRPQVLIDHSGGLLEVSFDFSGIDEADVSQAMTALFNHQAHFISQEGQLILFDQETQGISDTLHGLKLSSAKDNRFLLAPRQAYQLSQAVQGLDSVRLSEDFQQLAYDLTHPEAFQLDQLVVKAELRDYQLVGVRWFNMLDHYGFGGILADDMGLGKTLQTIAFLSSKVNPESKVLILAPSSLIYNWQDEFVKFAPQLDVVVSYGQKAVRDQCIAENHQVTITSYASFRQDFEAYRAHNFDYLILDEAQVMKNNQTKIAQHLRQFPAKRCFALSGTPIENKLQEIWSIFQIVLPGLLPSLPKFVKMPPSLVARYIGPFVMRRKKEDVLPELPDLMEIVYHNELVDEQKAIYLAQLRQMQERVRETSAQDFQSQKMEILSGIMRLRQICDTPALFMPYQGSSGKLESLRQLLTQLRESGHRALIFSQFRGMLDLIELELGQQGLTSYKITGSTPASLRQEMTRSFNEGQGDFFLISLKAGGVGLNLTGADTVVLIDLWWNPAVEMQAIGRAHRLGQKRNVEVYRLITRGTIEEKILALQENKRHLITTVLDGKESRSNLSLAEVRQILGLD</sequence>
<feature type="domain" description="Helicase ATP-binding" evidence="4">
    <location>
        <begin position="594"/>
        <end position="751"/>
    </location>
</feature>
<dbReference type="InterPro" id="IPR049730">
    <property type="entry name" value="SNF2/RAD54-like_C"/>
</dbReference>
<keyword evidence="2" id="KW-0862">Zinc</keyword>
<evidence type="ECO:0000259" key="4">
    <source>
        <dbReference type="PROSITE" id="PS51192"/>
    </source>
</evidence>
<dbReference type="GO" id="GO:0005524">
    <property type="term" value="F:ATP binding"/>
    <property type="evidence" value="ECO:0007669"/>
    <property type="project" value="InterPro"/>
</dbReference>
<dbReference type="GO" id="GO:0016787">
    <property type="term" value="F:hydrolase activity"/>
    <property type="evidence" value="ECO:0007669"/>
    <property type="project" value="UniProtKB-KW"/>
</dbReference>
<dbReference type="Gene3D" id="3.40.50.300">
    <property type="entry name" value="P-loop containing nucleotide triphosphate hydrolases"/>
    <property type="match status" value="1"/>
</dbReference>
<keyword evidence="7" id="KW-1185">Reference proteome</keyword>
<dbReference type="SMART" id="SM00490">
    <property type="entry name" value="HELICc"/>
    <property type="match status" value="1"/>
</dbReference>
<dbReference type="InterPro" id="IPR000330">
    <property type="entry name" value="SNF2_N"/>
</dbReference>
<dbReference type="InterPro" id="IPR027417">
    <property type="entry name" value="P-loop_NTPase"/>
</dbReference>
<reference evidence="6 7" key="1">
    <citation type="submission" date="2019-08" db="EMBL/GenBank/DDBJ databases">
        <authorList>
            <person name="Lei W."/>
        </authorList>
    </citation>
    <scope>NUCLEOTIDE SEQUENCE [LARGE SCALE GENOMIC DNA]</scope>
    <source>
        <strain evidence="6 7">CCUG 66496</strain>
    </source>
</reference>
<dbReference type="InterPro" id="IPR007527">
    <property type="entry name" value="Znf_SWIM"/>
</dbReference>
<gene>
    <name evidence="6" type="ORF">FRX57_04280</name>
</gene>
<evidence type="ECO:0000256" key="2">
    <source>
        <dbReference type="PROSITE-ProRule" id="PRU00325"/>
    </source>
</evidence>
<dbReference type="RefSeq" id="WP_146567044.1">
    <property type="nucleotide sequence ID" value="NZ_VOHL01000002.1"/>
</dbReference>
<dbReference type="PROSITE" id="PS50966">
    <property type="entry name" value="ZF_SWIM"/>
    <property type="match status" value="1"/>
</dbReference>
<keyword evidence="6" id="KW-0547">Nucleotide-binding</keyword>
<dbReference type="CDD" id="cd18793">
    <property type="entry name" value="SF2_C_SNF"/>
    <property type="match status" value="1"/>
</dbReference>
<feature type="domain" description="SWIM-type" evidence="3">
    <location>
        <begin position="43"/>
        <end position="74"/>
    </location>
</feature>
<proteinExistence type="predicted"/>
<dbReference type="SMART" id="SM00487">
    <property type="entry name" value="DEXDc"/>
    <property type="match status" value="1"/>
</dbReference>
<dbReference type="Pfam" id="PF08455">
    <property type="entry name" value="SNF2_assoc"/>
    <property type="match status" value="1"/>
</dbReference>
<organism evidence="6 7">
    <name type="scientific">Streptococcus cuniculipharyngis</name>
    <dbReference type="NCBI Taxonomy" id="1562651"/>
    <lineage>
        <taxon>Bacteria</taxon>
        <taxon>Bacillati</taxon>
        <taxon>Bacillota</taxon>
        <taxon>Bacilli</taxon>
        <taxon>Lactobacillales</taxon>
        <taxon>Streptococcaceae</taxon>
        <taxon>Streptococcus</taxon>
    </lineage>
</organism>
<keyword evidence="2" id="KW-0479">Metal-binding</keyword>
<dbReference type="PROSITE" id="PS51194">
    <property type="entry name" value="HELICASE_CTER"/>
    <property type="match status" value="1"/>
</dbReference>
<dbReference type="PANTHER" id="PTHR10799">
    <property type="entry name" value="SNF2/RAD54 HELICASE FAMILY"/>
    <property type="match status" value="1"/>
</dbReference>
<dbReference type="GO" id="GO:0004386">
    <property type="term" value="F:helicase activity"/>
    <property type="evidence" value="ECO:0007669"/>
    <property type="project" value="UniProtKB-KW"/>
</dbReference>
<dbReference type="SUPFAM" id="SSF52540">
    <property type="entry name" value="P-loop containing nucleoside triphosphate hydrolases"/>
    <property type="match status" value="2"/>
</dbReference>
<keyword evidence="1" id="KW-0378">Hydrolase</keyword>
<dbReference type="EMBL" id="VOHL01000002">
    <property type="protein sequence ID" value="TWS98152.1"/>
    <property type="molecule type" value="Genomic_DNA"/>
</dbReference>
<comment type="caution">
    <text evidence="6">The sequence shown here is derived from an EMBL/GenBank/DDBJ whole genome shotgun (WGS) entry which is preliminary data.</text>
</comment>
<accession>A0A5C5SCZ1</accession>